<dbReference type="AlphaFoldDB" id="A0AAT9GUS5"/>
<evidence type="ECO:0000256" key="4">
    <source>
        <dbReference type="ARBA" id="ARBA00022596"/>
    </source>
</evidence>
<dbReference type="GO" id="GO:0016151">
    <property type="term" value="F:nickel cation binding"/>
    <property type="evidence" value="ECO:0007669"/>
    <property type="project" value="InterPro"/>
</dbReference>
<gene>
    <name evidence="8" type="ORF">SJAV_25730</name>
</gene>
<feature type="binding site" evidence="7">
    <location>
        <position position="607"/>
    </location>
    <ligand>
        <name>Fe cation</name>
        <dbReference type="ChEBI" id="CHEBI:24875"/>
    </ligand>
</feature>
<name>A0AAT9GUS5_9CREN</name>
<feature type="binding site" evidence="7">
    <location>
        <position position="604"/>
    </location>
    <ligand>
        <name>Ni(2+)</name>
        <dbReference type="ChEBI" id="CHEBI:49786"/>
    </ligand>
</feature>
<dbReference type="PANTHER" id="PTHR42958">
    <property type="entry name" value="HYDROGENASE-2 LARGE CHAIN"/>
    <property type="match status" value="1"/>
</dbReference>
<keyword evidence="4 7" id="KW-0533">Nickel</keyword>
<evidence type="ECO:0000256" key="6">
    <source>
        <dbReference type="ARBA" id="ARBA00023002"/>
    </source>
</evidence>
<organism evidence="8">
    <name type="scientific">Sulfurisphaera javensis</name>
    <dbReference type="NCBI Taxonomy" id="2049879"/>
    <lineage>
        <taxon>Archaea</taxon>
        <taxon>Thermoproteota</taxon>
        <taxon>Thermoprotei</taxon>
        <taxon>Sulfolobales</taxon>
        <taxon>Sulfolobaceae</taxon>
        <taxon>Sulfurisphaera</taxon>
    </lineage>
</organism>
<evidence type="ECO:0000256" key="3">
    <source>
        <dbReference type="ARBA" id="ARBA00009292"/>
    </source>
</evidence>
<feature type="binding site" evidence="7">
    <location>
        <position position="49"/>
    </location>
    <ligand>
        <name>Mg(2+)</name>
        <dbReference type="ChEBI" id="CHEBI:18420"/>
    </ligand>
</feature>
<comment type="subcellular location">
    <subcellularLocation>
        <location evidence="2">Cell envelope</location>
    </subcellularLocation>
</comment>
<dbReference type="EMBL" id="AP031322">
    <property type="protein sequence ID" value="BFH74629.1"/>
    <property type="molecule type" value="Genomic_DNA"/>
</dbReference>
<feature type="binding site" evidence="7">
    <location>
        <position position="71"/>
    </location>
    <ligand>
        <name>Fe cation</name>
        <dbReference type="ChEBI" id="CHEBI:24875"/>
    </ligand>
</feature>
<dbReference type="InterPro" id="IPR018194">
    <property type="entry name" value="Ni-dep_hyd_lsu_Ni_BS"/>
</dbReference>
<reference evidence="8" key="1">
    <citation type="submission" date="2024-03" db="EMBL/GenBank/DDBJ databases">
        <title>Complete genome sequence of Sulfurisphaera javensis strain KD-1.</title>
        <authorList>
            <person name="Sakai H."/>
            <person name="Nur N."/>
            <person name="Suwanto A."/>
            <person name="Kurosawa N."/>
        </authorList>
    </citation>
    <scope>NUCLEOTIDE SEQUENCE</scope>
    <source>
        <strain evidence="8">KD-1</strain>
    </source>
</reference>
<feature type="binding site" evidence="7">
    <location>
        <position position="71"/>
    </location>
    <ligand>
        <name>Ni(2+)</name>
        <dbReference type="ChEBI" id="CHEBI:49786"/>
    </ligand>
</feature>
<evidence type="ECO:0000256" key="5">
    <source>
        <dbReference type="ARBA" id="ARBA00022723"/>
    </source>
</evidence>
<comment type="similarity">
    <text evidence="3">Belongs to the [NiFe]/[NiFeSe] hydrogenase large subunit family.</text>
</comment>
<accession>A0AAT9GUS5</accession>
<proteinExistence type="inferred from homology"/>
<dbReference type="SUPFAM" id="SSF56762">
    <property type="entry name" value="HydB/Nqo4-like"/>
    <property type="match status" value="1"/>
</dbReference>
<dbReference type="PANTHER" id="PTHR42958:SF4">
    <property type="entry name" value="HYDROGENASE EXPRESSION_FORMATION PROTEIN HUPK"/>
    <property type="match status" value="1"/>
</dbReference>
<dbReference type="Gene3D" id="1.10.645.10">
    <property type="entry name" value="Cytochrome-c3 Hydrogenase, chain B"/>
    <property type="match status" value="1"/>
</dbReference>
<protein>
    <submittedName>
        <fullName evidence="8">Nickel-dependent hydrogenase large subunit</fullName>
    </submittedName>
</protein>
<keyword evidence="7" id="KW-0408">Iron</keyword>
<comment type="cofactor">
    <cofactor evidence="7">
        <name>Fe cation</name>
        <dbReference type="ChEBI" id="CHEBI:24875"/>
    </cofactor>
</comment>
<keyword evidence="5 7" id="KW-0479">Metal-binding</keyword>
<dbReference type="InterPro" id="IPR029014">
    <property type="entry name" value="NiFe-Hase_large"/>
</dbReference>
<feature type="binding site" evidence="7">
    <location>
        <position position="68"/>
    </location>
    <ligand>
        <name>Ni(2+)</name>
        <dbReference type="ChEBI" id="CHEBI:49786"/>
    </ligand>
</feature>
<comment type="cofactor">
    <cofactor evidence="1 7">
        <name>Ni(2+)</name>
        <dbReference type="ChEBI" id="CHEBI:49786"/>
    </cofactor>
</comment>
<evidence type="ECO:0000313" key="8">
    <source>
        <dbReference type="EMBL" id="BFH74629.1"/>
    </source>
</evidence>
<feature type="binding site" evidence="7">
    <location>
        <position position="610"/>
    </location>
    <ligand>
        <name>Mg(2+)</name>
        <dbReference type="ChEBI" id="CHEBI:18420"/>
    </ligand>
</feature>
<dbReference type="InterPro" id="IPR050867">
    <property type="entry name" value="NiFe/NiFeSe_hydrgnase_LSU"/>
</dbReference>
<dbReference type="RefSeq" id="WP_369610125.1">
    <property type="nucleotide sequence ID" value="NZ_AP031322.1"/>
</dbReference>
<dbReference type="InterPro" id="IPR001501">
    <property type="entry name" value="Ni-dep_hyd_lsu"/>
</dbReference>
<sequence length="630" mass="70210">MSSSPIKMVIDPITRVAGHLGLTATVDPNTRQVINNEAYTYVTMFRGFEVFLRGRQPPDAIHITSRSCGVCGAAHANGSTRANDMALGAVPYPLGVVLRNMAYAMTDIIYDHSIILNVLEGPDFSAQVFQNYYPSCWQAAQQTKAEYTDIHGFNTIADIMTALNPFAGSLWVDAVKAQILAREAGVLIYGRHSHPPMLIPGGIGTDLSVGESLFVQYMYRLTTLTAWVKMLIASWMDLANFLIDNCDYENQGLTYAQPTYISGFGWESPELYSSLGESYEEIYGNIDSLSNTASEGPQTVFRPTIVRNGELLSKSFIDLNVAQLEFVNSSFYHNWAKITSPFTETDPAGNKLAWGLTASDGTPLYMYHPWNKTTIPNPMAPNFLEKYSWDAEPRLVWKDGTMWAYETGPWARLHAVAHFHPNSPIVKNGKISITLPAINDIPSWLPSGTMQEWTVEWEPPDKSTTLSRILGRAVDSAVAIFVAWENLEYGLELFMKNQTSPKTSRPWKQPSFSLGVGQFEVPRGTVRHWMVVSNYTIANYQYHAPTTANVSPRDNNCNGPWCINGQAIGPFEMSVINTKIMEEVPPSQWVGYDFGRAIRSFDPCLVCAAHFEIKGLNKKIEQLITPVCNT</sequence>
<dbReference type="GO" id="GO:0008901">
    <property type="term" value="F:ferredoxin hydrogenase activity"/>
    <property type="evidence" value="ECO:0007669"/>
    <property type="project" value="InterPro"/>
</dbReference>
<keyword evidence="7" id="KW-0460">Magnesium</keyword>
<evidence type="ECO:0000256" key="7">
    <source>
        <dbReference type="PIRSR" id="PIRSR601501-1"/>
    </source>
</evidence>
<dbReference type="Pfam" id="PF00374">
    <property type="entry name" value="NiFeSe_Hases"/>
    <property type="match status" value="2"/>
</dbReference>
<keyword evidence="6" id="KW-0560">Oxidoreductase</keyword>
<dbReference type="KEGG" id="sjv:SJAV_25730"/>
<evidence type="ECO:0000256" key="2">
    <source>
        <dbReference type="ARBA" id="ARBA00004196"/>
    </source>
</evidence>
<evidence type="ECO:0000256" key="1">
    <source>
        <dbReference type="ARBA" id="ARBA00001967"/>
    </source>
</evidence>
<dbReference type="PROSITE" id="PS00507">
    <property type="entry name" value="NI_HGENASE_L_1"/>
    <property type="match status" value="1"/>
</dbReference>
<dbReference type="GeneID" id="92355529"/>